<accession>A0A838ZPT9</accession>
<evidence type="ECO:0000313" key="1">
    <source>
        <dbReference type="EMBL" id="MBA5628925.1"/>
    </source>
</evidence>
<evidence type="ECO:0000313" key="2">
    <source>
        <dbReference type="Proteomes" id="UP000552241"/>
    </source>
</evidence>
<dbReference type="AlphaFoldDB" id="A0A838ZPT9"/>
<keyword evidence="2" id="KW-1185">Reference proteome</keyword>
<reference evidence="1 2" key="1">
    <citation type="submission" date="2020-07" db="EMBL/GenBank/DDBJ databases">
        <title>Moheibacter lacus sp. nov., a member of the family Flavobacteriaceae isolated from freshwater lake sediment.</title>
        <authorList>
            <person name="Liu Y."/>
        </authorList>
    </citation>
    <scope>NUCLEOTIDE SEQUENCE [LARGE SCALE GENOMIC DNA]</scope>
    <source>
        <strain evidence="1 2">BDHS18</strain>
    </source>
</reference>
<comment type="caution">
    <text evidence="1">The sequence shown here is derived from an EMBL/GenBank/DDBJ whole genome shotgun (WGS) entry which is preliminary data.</text>
</comment>
<organism evidence="1 2">
    <name type="scientific">Moheibacter lacus</name>
    <dbReference type="NCBI Taxonomy" id="2745851"/>
    <lineage>
        <taxon>Bacteria</taxon>
        <taxon>Pseudomonadati</taxon>
        <taxon>Bacteroidota</taxon>
        <taxon>Flavobacteriia</taxon>
        <taxon>Flavobacteriales</taxon>
        <taxon>Weeksellaceae</taxon>
        <taxon>Moheibacter</taxon>
    </lineage>
</organism>
<protein>
    <submittedName>
        <fullName evidence="1">Uncharacterized protein</fullName>
    </submittedName>
</protein>
<dbReference type="EMBL" id="JACDZE010000001">
    <property type="protein sequence ID" value="MBA5628925.1"/>
    <property type="molecule type" value="Genomic_DNA"/>
</dbReference>
<name>A0A838ZPT9_9FLAO</name>
<sequence>MKTSRIFSTATYHKCMKELHFWKIIEYKPSFNPYKGSEVKINKLDEPIATLK</sequence>
<proteinExistence type="predicted"/>
<gene>
    <name evidence="1" type="ORF">HU137_03965</name>
</gene>
<dbReference type="Proteomes" id="UP000552241">
    <property type="component" value="Unassembled WGS sequence"/>
</dbReference>